<dbReference type="SUPFAM" id="SSF52047">
    <property type="entry name" value="RNI-like"/>
    <property type="match status" value="1"/>
</dbReference>
<comment type="caution">
    <text evidence="1">The sequence shown here is derived from an EMBL/GenBank/DDBJ whole genome shotgun (WGS) entry which is preliminary data.</text>
</comment>
<name>A0A550CGZ3_9AGAR</name>
<sequence>MSLLPDVEGLLAKARGVANLERHRSGYLPTQQDATILFDQAQTLDDLDRQLASEIARLTELRTRVQTQDSIRRSILSPARRLPPEIWSEIFLQALPDNWALMHAGMRPLGLAQVCYAWRTIALQTPRLWTNLSICTHSDPRAPVYKPAVIKEELERTGRAPLHLSLAMSSVEGDAIPQTHPWNPEIWSLVCAEASRWETVLIDNYALDAFSLHAGLEFPALRNVAWWTEGIDDPDAEYELPLSFFANAPTLDFLRIAYQVPPVRLLPPSSWSLAELHITSGDQGIEEDKPPIAPCIPFILACSATLRICNIWSEMAGSFPENQAPISFPALEELYLDCAAVHLCRLISAPKLRIVHLADFALDHREQPVDEFGAFVNLLRNSSNCPSLRQLALYNLNCTAQRMVRCLRQLPSIEKLSVENNMLFDFEDPPVSLHSIHALTRDGTRASDDLLPQLVDLELQYKYGGPPRTGREDDAVRHMVESRLRLRERDGEALACLGKFYCDSDDKSLRTLVERNTVGR</sequence>
<dbReference type="STRING" id="97359.A0A550CGZ3"/>
<gene>
    <name evidence="1" type="ORF">BD626DRAFT_493588</name>
</gene>
<dbReference type="Proteomes" id="UP000320762">
    <property type="component" value="Unassembled WGS sequence"/>
</dbReference>
<evidence type="ECO:0000313" key="2">
    <source>
        <dbReference type="Proteomes" id="UP000320762"/>
    </source>
</evidence>
<dbReference type="EMBL" id="VDMD01000008">
    <property type="protein sequence ID" value="TRM64044.1"/>
    <property type="molecule type" value="Genomic_DNA"/>
</dbReference>
<dbReference type="OrthoDB" id="2909371at2759"/>
<protein>
    <submittedName>
        <fullName evidence="1">Uncharacterized protein</fullName>
    </submittedName>
</protein>
<dbReference type="InterPro" id="IPR032675">
    <property type="entry name" value="LRR_dom_sf"/>
</dbReference>
<dbReference type="Gene3D" id="1.20.1280.50">
    <property type="match status" value="1"/>
</dbReference>
<dbReference type="AlphaFoldDB" id="A0A550CGZ3"/>
<dbReference type="Gene3D" id="3.80.10.10">
    <property type="entry name" value="Ribonuclease Inhibitor"/>
    <property type="match status" value="1"/>
</dbReference>
<reference evidence="1 2" key="1">
    <citation type="journal article" date="2019" name="New Phytol.">
        <title>Comparative genomics reveals unique wood-decay strategies and fruiting body development in the Schizophyllaceae.</title>
        <authorList>
            <person name="Almasi E."/>
            <person name="Sahu N."/>
            <person name="Krizsan K."/>
            <person name="Balint B."/>
            <person name="Kovacs G.M."/>
            <person name="Kiss B."/>
            <person name="Cseklye J."/>
            <person name="Drula E."/>
            <person name="Henrissat B."/>
            <person name="Nagy I."/>
            <person name="Chovatia M."/>
            <person name="Adam C."/>
            <person name="LaButti K."/>
            <person name="Lipzen A."/>
            <person name="Riley R."/>
            <person name="Grigoriev I.V."/>
            <person name="Nagy L.G."/>
        </authorList>
    </citation>
    <scope>NUCLEOTIDE SEQUENCE [LARGE SCALE GENOMIC DNA]</scope>
    <source>
        <strain evidence="1 2">NL-1724</strain>
    </source>
</reference>
<keyword evidence="2" id="KW-1185">Reference proteome</keyword>
<proteinExistence type="predicted"/>
<accession>A0A550CGZ3</accession>
<organism evidence="1 2">
    <name type="scientific">Schizophyllum amplum</name>
    <dbReference type="NCBI Taxonomy" id="97359"/>
    <lineage>
        <taxon>Eukaryota</taxon>
        <taxon>Fungi</taxon>
        <taxon>Dikarya</taxon>
        <taxon>Basidiomycota</taxon>
        <taxon>Agaricomycotina</taxon>
        <taxon>Agaricomycetes</taxon>
        <taxon>Agaricomycetidae</taxon>
        <taxon>Agaricales</taxon>
        <taxon>Schizophyllaceae</taxon>
        <taxon>Schizophyllum</taxon>
    </lineage>
</organism>
<evidence type="ECO:0000313" key="1">
    <source>
        <dbReference type="EMBL" id="TRM64044.1"/>
    </source>
</evidence>